<keyword evidence="5" id="KW-0998">Cell outer membrane</keyword>
<comment type="caution">
    <text evidence="7">The sequence shown here is derived from an EMBL/GenBank/DDBJ whole genome shotgun (WGS) entry which is preliminary data.</text>
</comment>
<dbReference type="Proteomes" id="UP000266389">
    <property type="component" value="Unassembled WGS sequence"/>
</dbReference>
<keyword evidence="4" id="KW-0472">Membrane</keyword>
<keyword evidence="3" id="KW-0732">Signal</keyword>
<gene>
    <name evidence="7" type="ORF">D0433_00790</name>
</gene>
<dbReference type="GO" id="GO:0009279">
    <property type="term" value="C:cell outer membrane"/>
    <property type="evidence" value="ECO:0007669"/>
    <property type="project" value="UniProtKB-SubCell"/>
</dbReference>
<accession>A0A395M632</accession>
<feature type="domain" description="RagB/SusD" evidence="6">
    <location>
        <begin position="78"/>
        <end position="163"/>
    </location>
</feature>
<dbReference type="EMBL" id="PHFL01000005">
    <property type="protein sequence ID" value="RFM25404.1"/>
    <property type="molecule type" value="Genomic_DNA"/>
</dbReference>
<organism evidence="7 8">
    <name type="scientific">Candidatus Thermochlorobacter aerophilus</name>
    <dbReference type="NCBI Taxonomy" id="1868324"/>
    <lineage>
        <taxon>Bacteria</taxon>
        <taxon>Pseudomonadati</taxon>
        <taxon>Chlorobiota</taxon>
        <taxon>Chlorobiia</taxon>
        <taxon>Chlorobiales</taxon>
        <taxon>Candidatus Thermochlorobacteriaceae</taxon>
        <taxon>Candidatus Thermochlorobacter</taxon>
    </lineage>
</organism>
<dbReference type="InterPro" id="IPR011990">
    <property type="entry name" value="TPR-like_helical_dom_sf"/>
</dbReference>
<sequence>MQRGVYHVFSTAPNDATNPMFQVASAPLPNFWVHPSFFRDNTDTATDRRLNKIFRRETRSFEGLTSSATLNIAPTNVSPLPILRNEELLLLRAEARILGPSPDFAAAEADLNVVRRAAGVAPYPTGSTTAANALDRLIYERRYSLFMEGHRWVDMRRFPTRPGSPNPNNLPGRLNELPLDRPGDRIIVSFPIPIPELPPR</sequence>
<evidence type="ECO:0000256" key="1">
    <source>
        <dbReference type="ARBA" id="ARBA00004442"/>
    </source>
</evidence>
<evidence type="ECO:0000256" key="3">
    <source>
        <dbReference type="ARBA" id="ARBA00022729"/>
    </source>
</evidence>
<evidence type="ECO:0000313" key="7">
    <source>
        <dbReference type="EMBL" id="RFM25404.1"/>
    </source>
</evidence>
<dbReference type="Gene3D" id="1.25.40.390">
    <property type="match status" value="1"/>
</dbReference>
<comment type="subcellular location">
    <subcellularLocation>
        <location evidence="1">Cell outer membrane</location>
    </subcellularLocation>
</comment>
<proteinExistence type="inferred from homology"/>
<dbReference type="InterPro" id="IPR012944">
    <property type="entry name" value="SusD_RagB_dom"/>
</dbReference>
<evidence type="ECO:0000313" key="8">
    <source>
        <dbReference type="Proteomes" id="UP000266389"/>
    </source>
</evidence>
<dbReference type="AlphaFoldDB" id="A0A395M632"/>
<comment type="similarity">
    <text evidence="2">Belongs to the SusD family.</text>
</comment>
<name>A0A395M632_9BACT</name>
<dbReference type="SUPFAM" id="SSF48452">
    <property type="entry name" value="TPR-like"/>
    <property type="match status" value="1"/>
</dbReference>
<evidence type="ECO:0000259" key="6">
    <source>
        <dbReference type="Pfam" id="PF07980"/>
    </source>
</evidence>
<evidence type="ECO:0000256" key="4">
    <source>
        <dbReference type="ARBA" id="ARBA00023136"/>
    </source>
</evidence>
<evidence type="ECO:0000256" key="5">
    <source>
        <dbReference type="ARBA" id="ARBA00023237"/>
    </source>
</evidence>
<evidence type="ECO:0000256" key="2">
    <source>
        <dbReference type="ARBA" id="ARBA00006275"/>
    </source>
</evidence>
<protein>
    <submittedName>
        <fullName evidence="7">RagB/SusD family nutrient uptake outer membrane protein</fullName>
    </submittedName>
</protein>
<reference evidence="7 8" key="1">
    <citation type="journal article" date="2011" name="ISME J.">
        <title>Community ecology of hot spring cyanobacterial mats: predominant populations and their functional potential.</title>
        <authorList>
            <person name="Klatt C.G."/>
            <person name="Wood J.M."/>
            <person name="Rusch D.B."/>
            <person name="Bateson M.M."/>
            <person name="Hamamura N."/>
            <person name="Heidelberg J.F."/>
            <person name="Grossman A.R."/>
            <person name="Bhaya D."/>
            <person name="Cohan F.M."/>
            <person name="Kuhl M."/>
            <person name="Bryant D.A."/>
            <person name="Ward D.M."/>
        </authorList>
    </citation>
    <scope>NUCLEOTIDE SEQUENCE [LARGE SCALE GENOMIC DNA]</scope>
    <source>
        <strain evidence="7">OS</strain>
    </source>
</reference>
<dbReference type="Pfam" id="PF07980">
    <property type="entry name" value="SusD_RagB"/>
    <property type="match status" value="1"/>
</dbReference>